<feature type="signal peptide" evidence="1">
    <location>
        <begin position="1"/>
        <end position="19"/>
    </location>
</feature>
<organism evidence="3 4">
    <name type="scientific">Aquipluma nitroreducens</name>
    <dbReference type="NCBI Taxonomy" id="2010828"/>
    <lineage>
        <taxon>Bacteria</taxon>
        <taxon>Pseudomonadati</taxon>
        <taxon>Bacteroidota</taxon>
        <taxon>Bacteroidia</taxon>
        <taxon>Marinilabiliales</taxon>
        <taxon>Prolixibacteraceae</taxon>
        <taxon>Aquipluma</taxon>
    </lineage>
</organism>
<evidence type="ECO:0000313" key="4">
    <source>
        <dbReference type="Proteomes" id="UP001193389"/>
    </source>
</evidence>
<dbReference type="RefSeq" id="WP_318351138.1">
    <property type="nucleotide sequence ID" value="NZ_AP018694.1"/>
</dbReference>
<dbReference type="Pfam" id="PF21347">
    <property type="entry name" value="DUF3108_like"/>
    <property type="match status" value="1"/>
</dbReference>
<keyword evidence="4" id="KW-1185">Reference proteome</keyword>
<keyword evidence="1" id="KW-0732">Signal</keyword>
<proteinExistence type="predicted"/>
<protein>
    <recommendedName>
        <fullName evidence="2">DUF3108 domain-containing protein</fullName>
    </recommendedName>
</protein>
<dbReference type="EMBL" id="AP018694">
    <property type="protein sequence ID" value="BBE18213.1"/>
    <property type="molecule type" value="Genomic_DNA"/>
</dbReference>
<dbReference type="KEGG" id="anf:AQPE_2374"/>
<name>A0A5K7S9F9_9BACT</name>
<feature type="chain" id="PRO_5024461795" description="DUF3108 domain-containing protein" evidence="1">
    <location>
        <begin position="20"/>
        <end position="227"/>
    </location>
</feature>
<reference evidence="3" key="1">
    <citation type="journal article" date="2020" name="Int. J. Syst. Evol. Microbiol.">
        <title>Aquipluma nitroreducens gen. nov. sp. nov., a novel facultatively anaerobic bacterium isolated from a freshwater lake.</title>
        <authorList>
            <person name="Watanabe M."/>
            <person name="Kojima H."/>
            <person name="Fukui M."/>
        </authorList>
    </citation>
    <scope>NUCLEOTIDE SEQUENCE</scope>
    <source>
        <strain evidence="3">MeG22</strain>
    </source>
</reference>
<feature type="domain" description="DUF3108" evidence="2">
    <location>
        <begin position="27"/>
        <end position="223"/>
    </location>
</feature>
<evidence type="ECO:0000259" key="2">
    <source>
        <dbReference type="Pfam" id="PF21347"/>
    </source>
</evidence>
<dbReference type="Gene3D" id="2.40.360.20">
    <property type="match status" value="1"/>
</dbReference>
<dbReference type="AlphaFoldDB" id="A0A5K7S9F9"/>
<dbReference type="Proteomes" id="UP001193389">
    <property type="component" value="Chromosome"/>
</dbReference>
<evidence type="ECO:0000313" key="3">
    <source>
        <dbReference type="EMBL" id="BBE18213.1"/>
    </source>
</evidence>
<evidence type="ECO:0000256" key="1">
    <source>
        <dbReference type="SAM" id="SignalP"/>
    </source>
</evidence>
<accession>A0A5K7S9F9</accession>
<gene>
    <name evidence="3" type="ORF">AQPE_2374</name>
</gene>
<sequence length="227" mass="25405">MKKLFLLTVILFGLQSLKAQETFFPTKEGMVLIYKSFDKKDKLSGMMKYTIEKVNISGNNIDFTYLCESLDNKEKLVFKEEITVHQKGDVMYIDMGNFLNKAAFQQEGTIPATVEVKGNNMEIPLNPSPGQTLPDANIEMAMKMGFVNMKMSAAVTNRKVEDIEDISVSGGTFKCYKFSGNVNTVAMGIKVQAKTVEWFAKGIGTVKTESYDKKGELTGRTELVEIR</sequence>
<dbReference type="InterPro" id="IPR049279">
    <property type="entry name" value="DUF3108-like"/>
</dbReference>